<keyword evidence="1" id="KW-0238">DNA-binding</keyword>
<dbReference type="PANTHER" id="PTHR45566">
    <property type="entry name" value="HTH-TYPE TRANSCRIPTIONAL REGULATOR YHJB-RELATED"/>
    <property type="match status" value="1"/>
</dbReference>
<feature type="domain" description="HTH luxR-type" evidence="3">
    <location>
        <begin position="156"/>
        <end position="221"/>
    </location>
</feature>
<dbReference type="InterPro" id="IPR001789">
    <property type="entry name" value="Sig_transdc_resp-reg_receiver"/>
</dbReference>
<evidence type="ECO:0000313" key="5">
    <source>
        <dbReference type="EMBL" id="MDU0338375.1"/>
    </source>
</evidence>
<dbReference type="PANTHER" id="PTHR45566:SF1">
    <property type="entry name" value="HTH-TYPE TRANSCRIPTIONAL REGULATOR YHJB-RELATED"/>
    <property type="match status" value="1"/>
</dbReference>
<dbReference type="CDD" id="cd06170">
    <property type="entry name" value="LuxR_C_like"/>
    <property type="match status" value="1"/>
</dbReference>
<dbReference type="Pfam" id="PF00196">
    <property type="entry name" value="GerE"/>
    <property type="match status" value="1"/>
</dbReference>
<dbReference type="InterPro" id="IPR016032">
    <property type="entry name" value="Sig_transdc_resp-reg_C-effctor"/>
</dbReference>
<dbReference type="InterPro" id="IPR051015">
    <property type="entry name" value="EvgA-like"/>
</dbReference>
<sequence length="244" mass="26871">MSGVSTAFIDRCALFSEGVREILGNRGFDIVASASDFDDFSERWKDSGSISLIIVCINDDYELMERNIVSFKKLFPEAKMVMLSDNYNIRQVQLAFRLSVSGYLLKRINFVTLVKSLELVMLGESLFPADVLTEIGKEHGVDIQVEKEVIAYSPPPSNSGRGLSAREMQILKCLIQGDSNKVIARRLAIGEATVKVHIKAILRKIRVQNRTQAAIWAVNHLEAPPPAELNGIVHGGDAIIGAAT</sequence>
<dbReference type="InterPro" id="IPR000792">
    <property type="entry name" value="Tscrpt_reg_LuxR_C"/>
</dbReference>
<feature type="domain" description="Response regulatory" evidence="4">
    <location>
        <begin position="5"/>
        <end position="121"/>
    </location>
</feature>
<proteinExistence type="predicted"/>
<comment type="caution">
    <text evidence="2">Lacks conserved residue(s) required for the propagation of feature annotation.</text>
</comment>
<accession>A0ABU3S0S1</accession>
<protein>
    <submittedName>
        <fullName evidence="5">Response regulator transcription factor</fullName>
    </submittedName>
</protein>
<evidence type="ECO:0000313" key="6">
    <source>
        <dbReference type="Proteomes" id="UP001254257"/>
    </source>
</evidence>
<dbReference type="InterPro" id="IPR011006">
    <property type="entry name" value="CheY-like_superfamily"/>
</dbReference>
<dbReference type="SUPFAM" id="SSF46894">
    <property type="entry name" value="C-terminal effector domain of the bipartite response regulators"/>
    <property type="match status" value="1"/>
</dbReference>
<dbReference type="SUPFAM" id="SSF52172">
    <property type="entry name" value="CheY-like"/>
    <property type="match status" value="1"/>
</dbReference>
<dbReference type="PROSITE" id="PS00622">
    <property type="entry name" value="HTH_LUXR_1"/>
    <property type="match status" value="1"/>
</dbReference>
<dbReference type="SMART" id="SM00421">
    <property type="entry name" value="HTH_LUXR"/>
    <property type="match status" value="1"/>
</dbReference>
<dbReference type="PRINTS" id="PR00038">
    <property type="entry name" value="HTHLUXR"/>
</dbReference>
<dbReference type="RefSeq" id="WP_316016323.1">
    <property type="nucleotide sequence ID" value="NZ_JAWDID010000001.1"/>
</dbReference>
<evidence type="ECO:0000259" key="3">
    <source>
        <dbReference type="PROSITE" id="PS50043"/>
    </source>
</evidence>
<dbReference type="Gene3D" id="3.40.50.2300">
    <property type="match status" value="1"/>
</dbReference>
<name>A0ABU3S0S1_9HYPH</name>
<dbReference type="PROSITE" id="PS50110">
    <property type="entry name" value="RESPONSE_REGULATORY"/>
    <property type="match status" value="1"/>
</dbReference>
<reference evidence="5 6" key="1">
    <citation type="submission" date="2023-09" db="EMBL/GenBank/DDBJ databases">
        <title>Whole genome shotgun sequencing (WGS) of Bosea sp. ZW T0_25, isolated from stored onions (Allium cepa).</title>
        <authorList>
            <person name="Stoll D.A."/>
            <person name="Huch M."/>
        </authorList>
    </citation>
    <scope>NUCLEOTIDE SEQUENCE [LARGE SCALE GENOMIC DNA]</scope>
    <source>
        <strain evidence="5 6">ZW T0_25</strain>
    </source>
</reference>
<organism evidence="5 6">
    <name type="scientific">Bosea rubneri</name>
    <dbReference type="NCBI Taxonomy" id="3075434"/>
    <lineage>
        <taxon>Bacteria</taxon>
        <taxon>Pseudomonadati</taxon>
        <taxon>Pseudomonadota</taxon>
        <taxon>Alphaproteobacteria</taxon>
        <taxon>Hyphomicrobiales</taxon>
        <taxon>Boseaceae</taxon>
        <taxon>Bosea</taxon>
    </lineage>
</organism>
<evidence type="ECO:0000256" key="2">
    <source>
        <dbReference type="PROSITE-ProRule" id="PRU00169"/>
    </source>
</evidence>
<gene>
    <name evidence="5" type="ORF">RKE40_00700</name>
</gene>
<dbReference type="PROSITE" id="PS50043">
    <property type="entry name" value="HTH_LUXR_2"/>
    <property type="match status" value="1"/>
</dbReference>
<evidence type="ECO:0000259" key="4">
    <source>
        <dbReference type="PROSITE" id="PS50110"/>
    </source>
</evidence>
<evidence type="ECO:0000256" key="1">
    <source>
        <dbReference type="ARBA" id="ARBA00023125"/>
    </source>
</evidence>
<comment type="caution">
    <text evidence="5">The sequence shown here is derived from an EMBL/GenBank/DDBJ whole genome shotgun (WGS) entry which is preliminary data.</text>
</comment>
<dbReference type="Proteomes" id="UP001254257">
    <property type="component" value="Unassembled WGS sequence"/>
</dbReference>
<dbReference type="EMBL" id="JAWDID010000001">
    <property type="protein sequence ID" value="MDU0338375.1"/>
    <property type="molecule type" value="Genomic_DNA"/>
</dbReference>
<keyword evidence="6" id="KW-1185">Reference proteome</keyword>